<dbReference type="Proteomes" id="UP000596857">
    <property type="component" value="Unassembled WGS sequence"/>
</dbReference>
<protein>
    <submittedName>
        <fullName evidence="2">Uncharacterized protein</fullName>
    </submittedName>
</protein>
<evidence type="ECO:0000313" key="3">
    <source>
        <dbReference type="Proteomes" id="UP000596857"/>
    </source>
</evidence>
<comment type="caution">
    <text evidence="2">The sequence shown here is derived from an EMBL/GenBank/DDBJ whole genome shotgun (WGS) entry which is preliminary data.</text>
</comment>
<organism evidence="2 3">
    <name type="scientific">Paenibacillus phytohabitans</name>
    <dbReference type="NCBI Taxonomy" id="2654978"/>
    <lineage>
        <taxon>Bacteria</taxon>
        <taxon>Bacillati</taxon>
        <taxon>Bacillota</taxon>
        <taxon>Bacilli</taxon>
        <taxon>Bacillales</taxon>
        <taxon>Paenibacillaceae</taxon>
        <taxon>Paenibacillus</taxon>
    </lineage>
</organism>
<name>A0ABX1YKN0_9BACL</name>
<sequence length="324" mass="35137">MKKKGLLVTLLLVLSLPVSGVNAFASSSSTSETGLNALSKIDVVQKKVIDPNLSVEKYMDGRVVGVDNVDTLNESQKTKILKEMRFNSEEINAMPEQLKDDLLESGGVKVDINTEISEEYHSLDGKTYIVDESNKELIQKIKDADLKEIQKDSVTSQMQTAKNSVNDGAFSAYHSLLYSGKTSNAKEFVYSYLTYYSMSTTILPGAIDKVGTAWNVNATRTGAVAYSYLGNSGYQVSVDVSSVYGTSTSYLPETYTRGYMKNDVNIPVSYVGTTTNFASAYAHPYALVSPAVSFGPLAVSFSSFIGSQWSWGSSFTVGATSLNP</sequence>
<feature type="signal peptide" evidence="1">
    <location>
        <begin position="1"/>
        <end position="20"/>
    </location>
</feature>
<keyword evidence="3" id="KW-1185">Reference proteome</keyword>
<evidence type="ECO:0000313" key="2">
    <source>
        <dbReference type="EMBL" id="NOU81597.1"/>
    </source>
</evidence>
<feature type="chain" id="PRO_5047386692" evidence="1">
    <location>
        <begin position="21"/>
        <end position="324"/>
    </location>
</feature>
<accession>A0ABX1YKN0</accession>
<evidence type="ECO:0000256" key="1">
    <source>
        <dbReference type="SAM" id="SignalP"/>
    </source>
</evidence>
<reference evidence="2 3" key="1">
    <citation type="submission" date="2019-10" db="EMBL/GenBank/DDBJ databases">
        <title>Description of Paenibacillus terricola sp. nov.</title>
        <authorList>
            <person name="Carlier A."/>
            <person name="Qi S."/>
        </authorList>
    </citation>
    <scope>NUCLEOTIDE SEQUENCE [LARGE SCALE GENOMIC DNA]</scope>
    <source>
        <strain evidence="2 3">LMG 31459</strain>
    </source>
</reference>
<proteinExistence type="predicted"/>
<dbReference type="RefSeq" id="WP_171719068.1">
    <property type="nucleotide sequence ID" value="NZ_WHOB01000066.1"/>
</dbReference>
<dbReference type="EMBL" id="WHOB01000066">
    <property type="protein sequence ID" value="NOU81597.1"/>
    <property type="molecule type" value="Genomic_DNA"/>
</dbReference>
<gene>
    <name evidence="2" type="ORF">GC101_22300</name>
</gene>
<keyword evidence="1" id="KW-0732">Signal</keyword>